<evidence type="ECO:0000313" key="2">
    <source>
        <dbReference type="Proteomes" id="UP001165652"/>
    </source>
</evidence>
<name>A0ABT5JBV6_RHOTP</name>
<protein>
    <submittedName>
        <fullName evidence="1">Uncharacterized protein</fullName>
    </submittedName>
</protein>
<dbReference type="EMBL" id="JAQQLI010000024">
    <property type="protein sequence ID" value="MDC7787170.1"/>
    <property type="molecule type" value="Genomic_DNA"/>
</dbReference>
<keyword evidence="2" id="KW-1185">Reference proteome</keyword>
<sequence>MVRSGFDPVLAGRIAAAAAALLLGLAAVSTPAEARKLRLPVWRSSATPAPRPVPVQSTPVRPHATVYVTSGTRPVAPTRASAAGEGDLARLAGPDVASAAASPALAGEKTHAEEKNAHRKAWLDFCQPKLSAPDRYGIERWVYAHEGCQFGRTE</sequence>
<evidence type="ECO:0000313" key="1">
    <source>
        <dbReference type="EMBL" id="MDC7787170.1"/>
    </source>
</evidence>
<proteinExistence type="predicted"/>
<accession>A0ABT5JBV6</accession>
<organism evidence="1 2">
    <name type="scientific">Rhodoplanes tepidamans</name>
    <name type="common">Rhodoplanes cryptolactis</name>
    <dbReference type="NCBI Taxonomy" id="200616"/>
    <lineage>
        <taxon>Bacteria</taxon>
        <taxon>Pseudomonadati</taxon>
        <taxon>Pseudomonadota</taxon>
        <taxon>Alphaproteobacteria</taxon>
        <taxon>Hyphomicrobiales</taxon>
        <taxon>Nitrobacteraceae</taxon>
        <taxon>Rhodoplanes</taxon>
    </lineage>
</organism>
<dbReference type="RefSeq" id="WP_272778013.1">
    <property type="nucleotide sequence ID" value="NZ_JAQQLI010000024.1"/>
</dbReference>
<gene>
    <name evidence="1" type="ORF">PQJ73_15875</name>
</gene>
<reference evidence="1" key="1">
    <citation type="journal article" date="2023" name="Microbiol Resour">
        <title>Genome Sequences of Rhodoplanes serenus and Two Thermotolerant Strains, Rhodoplanes tepidamans and 'Rhodoplanes cryptolactis,' Further Refine the Genus.</title>
        <authorList>
            <person name="Rayyan A.A."/>
            <person name="Kyndt J.A."/>
        </authorList>
    </citation>
    <scope>NUCLEOTIDE SEQUENCE</scope>
    <source>
        <strain evidence="1">DSM 9987</strain>
    </source>
</reference>
<comment type="caution">
    <text evidence="1">The sequence shown here is derived from an EMBL/GenBank/DDBJ whole genome shotgun (WGS) entry which is preliminary data.</text>
</comment>
<dbReference type="Proteomes" id="UP001165652">
    <property type="component" value="Unassembled WGS sequence"/>
</dbReference>
<reference evidence="1" key="2">
    <citation type="submission" date="2023-02" db="EMBL/GenBank/DDBJ databases">
        <authorList>
            <person name="Rayyan A."/>
            <person name="Meyer T."/>
            <person name="Kyndt J.A."/>
        </authorList>
    </citation>
    <scope>NUCLEOTIDE SEQUENCE</scope>
    <source>
        <strain evidence="1">DSM 9987</strain>
    </source>
</reference>